<dbReference type="PANTHER" id="PTHR33204">
    <property type="entry name" value="TRANSCRIPTIONAL REGULATOR, MARR FAMILY"/>
    <property type="match status" value="1"/>
</dbReference>
<evidence type="ECO:0000313" key="6">
    <source>
        <dbReference type="EMBL" id="TMJ12840.1"/>
    </source>
</evidence>
<dbReference type="SUPFAM" id="SSF46785">
    <property type="entry name" value="Winged helix' DNA-binding domain"/>
    <property type="match status" value="1"/>
</dbReference>
<sequence>MTSSRLAHEHDEHVCPRFHRAIELVGKRWNGAVIRALMDRPRRFGEILEAVPDLHDRLLSERLKELESEQIVQRRVYPETPVRIEYALTQRGRDLERILAEVERWAHRWLPQPSKS</sequence>
<gene>
    <name evidence="6" type="ORF">E6G98_01930</name>
    <name evidence="5" type="ORF">E6G99_04645</name>
</gene>
<comment type="caution">
    <text evidence="5">The sequence shown here is derived from an EMBL/GenBank/DDBJ whole genome shotgun (WGS) entry which is preliminary data.</text>
</comment>
<dbReference type="InterPro" id="IPR002577">
    <property type="entry name" value="HTH_HxlR"/>
</dbReference>
<name>A0A537LK11_9BACT</name>
<proteinExistence type="predicted"/>
<organism evidence="5 8">
    <name type="scientific">Candidatus Segetimicrobium genomatis</name>
    <dbReference type="NCBI Taxonomy" id="2569760"/>
    <lineage>
        <taxon>Bacteria</taxon>
        <taxon>Bacillati</taxon>
        <taxon>Candidatus Sysuimicrobiota</taxon>
        <taxon>Candidatus Sysuimicrobiia</taxon>
        <taxon>Candidatus Sysuimicrobiales</taxon>
        <taxon>Candidatus Segetimicrobiaceae</taxon>
        <taxon>Candidatus Segetimicrobium</taxon>
    </lineage>
</organism>
<dbReference type="PROSITE" id="PS51118">
    <property type="entry name" value="HTH_HXLR"/>
    <property type="match status" value="1"/>
</dbReference>
<dbReference type="Proteomes" id="UP000315217">
    <property type="component" value="Unassembled WGS sequence"/>
</dbReference>
<evidence type="ECO:0000256" key="2">
    <source>
        <dbReference type="ARBA" id="ARBA00023125"/>
    </source>
</evidence>
<evidence type="ECO:0000313" key="7">
    <source>
        <dbReference type="Proteomes" id="UP000315217"/>
    </source>
</evidence>
<dbReference type="AlphaFoldDB" id="A0A537LK11"/>
<dbReference type="GO" id="GO:0003677">
    <property type="term" value="F:DNA binding"/>
    <property type="evidence" value="ECO:0007669"/>
    <property type="project" value="UniProtKB-KW"/>
</dbReference>
<dbReference type="InterPro" id="IPR036388">
    <property type="entry name" value="WH-like_DNA-bd_sf"/>
</dbReference>
<dbReference type="Proteomes" id="UP000318661">
    <property type="component" value="Unassembled WGS sequence"/>
</dbReference>
<dbReference type="EMBL" id="VBAJ01000108">
    <property type="protein sequence ID" value="TMJ08345.1"/>
    <property type="molecule type" value="Genomic_DNA"/>
</dbReference>
<dbReference type="InterPro" id="IPR036390">
    <property type="entry name" value="WH_DNA-bd_sf"/>
</dbReference>
<accession>A0A537LK11</accession>
<reference evidence="7 8" key="1">
    <citation type="journal article" date="2019" name="Nat. Microbiol.">
        <title>Mediterranean grassland soil C-N compound turnover is dependent on rainfall and depth, and is mediated by genomically divergent microorganisms.</title>
        <authorList>
            <person name="Diamond S."/>
            <person name="Andeer P.F."/>
            <person name="Li Z."/>
            <person name="Crits-Christoph A."/>
            <person name="Burstein D."/>
            <person name="Anantharaman K."/>
            <person name="Lane K.R."/>
            <person name="Thomas B.C."/>
            <person name="Pan C."/>
            <person name="Northen T.R."/>
            <person name="Banfield J.F."/>
        </authorList>
    </citation>
    <scope>NUCLEOTIDE SEQUENCE [LARGE SCALE GENOMIC DNA]</scope>
    <source>
        <strain evidence="6">NP_1</strain>
        <strain evidence="5">NP_2</strain>
    </source>
</reference>
<protein>
    <submittedName>
        <fullName evidence="5">Helix-turn-helix transcriptional regulator</fullName>
    </submittedName>
</protein>
<evidence type="ECO:0000259" key="4">
    <source>
        <dbReference type="PROSITE" id="PS51118"/>
    </source>
</evidence>
<feature type="domain" description="HTH hxlR-type" evidence="4">
    <location>
        <begin position="15"/>
        <end position="114"/>
    </location>
</feature>
<evidence type="ECO:0000313" key="8">
    <source>
        <dbReference type="Proteomes" id="UP000318661"/>
    </source>
</evidence>
<evidence type="ECO:0000256" key="3">
    <source>
        <dbReference type="ARBA" id="ARBA00023163"/>
    </source>
</evidence>
<dbReference type="EMBL" id="VBAI01000014">
    <property type="protein sequence ID" value="TMJ12840.1"/>
    <property type="molecule type" value="Genomic_DNA"/>
</dbReference>
<evidence type="ECO:0000256" key="1">
    <source>
        <dbReference type="ARBA" id="ARBA00023015"/>
    </source>
</evidence>
<evidence type="ECO:0000313" key="5">
    <source>
        <dbReference type="EMBL" id="TMJ08345.1"/>
    </source>
</evidence>
<dbReference type="PANTHER" id="PTHR33204:SF37">
    <property type="entry name" value="HTH-TYPE TRANSCRIPTIONAL REGULATOR YODB"/>
    <property type="match status" value="1"/>
</dbReference>
<dbReference type="Gene3D" id="1.10.10.10">
    <property type="entry name" value="Winged helix-like DNA-binding domain superfamily/Winged helix DNA-binding domain"/>
    <property type="match status" value="1"/>
</dbReference>
<keyword evidence="2" id="KW-0238">DNA-binding</keyword>
<keyword evidence="3" id="KW-0804">Transcription</keyword>
<keyword evidence="1" id="KW-0805">Transcription regulation</keyword>
<dbReference type="Pfam" id="PF01638">
    <property type="entry name" value="HxlR"/>
    <property type="match status" value="1"/>
</dbReference>